<feature type="region of interest" description="Disordered" evidence="1">
    <location>
        <begin position="708"/>
        <end position="777"/>
    </location>
</feature>
<comment type="caution">
    <text evidence="5">The sequence shown here is derived from an EMBL/GenBank/DDBJ whole genome shotgun (WGS) entry which is preliminary data.</text>
</comment>
<evidence type="ECO:0000259" key="4">
    <source>
        <dbReference type="PROSITE" id="PS50222"/>
    </source>
</evidence>
<feature type="compositionally biased region" description="Acidic residues" evidence="1">
    <location>
        <begin position="1014"/>
        <end position="1026"/>
    </location>
</feature>
<dbReference type="Proteomes" id="UP000027361">
    <property type="component" value="Unassembled WGS sequence"/>
</dbReference>
<feature type="domain" description="EH" evidence="3">
    <location>
        <begin position="353"/>
        <end position="442"/>
    </location>
</feature>
<feature type="region of interest" description="Disordered" evidence="1">
    <location>
        <begin position="945"/>
        <end position="982"/>
    </location>
</feature>
<dbReference type="OrthoDB" id="524326at2759"/>
<dbReference type="PANTHER" id="PTHR11216">
    <property type="entry name" value="EH DOMAIN"/>
    <property type="match status" value="1"/>
</dbReference>
<dbReference type="GO" id="GO:0006897">
    <property type="term" value="P:endocytosis"/>
    <property type="evidence" value="ECO:0007669"/>
    <property type="project" value="TreeGrafter"/>
</dbReference>
<evidence type="ECO:0000259" key="3">
    <source>
        <dbReference type="PROSITE" id="PS50031"/>
    </source>
</evidence>
<dbReference type="GO" id="GO:0005886">
    <property type="term" value="C:plasma membrane"/>
    <property type="evidence" value="ECO:0007669"/>
    <property type="project" value="TreeGrafter"/>
</dbReference>
<dbReference type="GO" id="GO:0005509">
    <property type="term" value="F:calcium ion binding"/>
    <property type="evidence" value="ECO:0007669"/>
    <property type="project" value="InterPro"/>
</dbReference>
<dbReference type="SUPFAM" id="SSF47473">
    <property type="entry name" value="EF-hand"/>
    <property type="match status" value="3"/>
</dbReference>
<proteinExistence type="predicted"/>
<dbReference type="CDD" id="cd14270">
    <property type="entry name" value="UBA"/>
    <property type="match status" value="1"/>
</dbReference>
<dbReference type="GO" id="GO:0016197">
    <property type="term" value="P:endosomal transport"/>
    <property type="evidence" value="ECO:0007669"/>
    <property type="project" value="TreeGrafter"/>
</dbReference>
<dbReference type="RefSeq" id="XP_013240814.1">
    <property type="nucleotide sequence ID" value="XM_013385360.1"/>
</dbReference>
<feature type="compositionally biased region" description="Polar residues" evidence="1">
    <location>
        <begin position="279"/>
        <end position="294"/>
    </location>
</feature>
<feature type="domain" description="UBA" evidence="2">
    <location>
        <begin position="1395"/>
        <end position="1436"/>
    </location>
</feature>
<dbReference type="STRING" id="1037660.A0A066VJ10"/>
<feature type="compositionally biased region" description="Low complexity" evidence="1">
    <location>
        <begin position="491"/>
        <end position="506"/>
    </location>
</feature>
<dbReference type="HOGENOM" id="CLU_252093_0_0_1"/>
<evidence type="ECO:0000313" key="6">
    <source>
        <dbReference type="Proteomes" id="UP000027361"/>
    </source>
</evidence>
<feature type="region of interest" description="Disordered" evidence="1">
    <location>
        <begin position="1301"/>
        <end position="1322"/>
    </location>
</feature>
<dbReference type="InParanoid" id="A0A066VJ10"/>
<feature type="region of interest" description="Disordered" evidence="1">
    <location>
        <begin position="1004"/>
        <end position="1205"/>
    </location>
</feature>
<dbReference type="Gene3D" id="1.10.238.10">
    <property type="entry name" value="EF-hand"/>
    <property type="match status" value="3"/>
</dbReference>
<dbReference type="InterPro" id="IPR002048">
    <property type="entry name" value="EF_hand_dom"/>
</dbReference>
<dbReference type="InterPro" id="IPR011992">
    <property type="entry name" value="EF-hand-dom_pair"/>
</dbReference>
<feature type="compositionally biased region" description="Low complexity" evidence="1">
    <location>
        <begin position="1301"/>
        <end position="1310"/>
    </location>
</feature>
<dbReference type="InterPro" id="IPR009060">
    <property type="entry name" value="UBA-like_sf"/>
</dbReference>
<dbReference type="PANTHER" id="PTHR11216:SF170">
    <property type="entry name" value="DYNAMIN ASSOCIATED PROTEIN 160, ISOFORM D"/>
    <property type="match status" value="1"/>
</dbReference>
<dbReference type="OMA" id="MSKFTPT"/>
<evidence type="ECO:0000256" key="1">
    <source>
        <dbReference type="SAM" id="MobiDB-lite"/>
    </source>
</evidence>
<feature type="domain" description="EH" evidence="3">
    <location>
        <begin position="29"/>
        <end position="118"/>
    </location>
</feature>
<dbReference type="Pfam" id="PF12763">
    <property type="entry name" value="EH"/>
    <property type="match status" value="3"/>
</dbReference>
<dbReference type="GO" id="GO:0005737">
    <property type="term" value="C:cytoplasm"/>
    <property type="evidence" value="ECO:0007669"/>
    <property type="project" value="TreeGrafter"/>
</dbReference>
<dbReference type="EMBL" id="JMSN01000114">
    <property type="protein sequence ID" value="KDN38714.1"/>
    <property type="molecule type" value="Genomic_DNA"/>
</dbReference>
<dbReference type="CDD" id="cd00052">
    <property type="entry name" value="EH"/>
    <property type="match status" value="3"/>
</dbReference>
<evidence type="ECO:0000259" key="2">
    <source>
        <dbReference type="PROSITE" id="PS50030"/>
    </source>
</evidence>
<feature type="region of interest" description="Disordered" evidence="1">
    <location>
        <begin position="1361"/>
        <end position="1400"/>
    </location>
</feature>
<organism evidence="5 6">
    <name type="scientific">Tilletiaria anomala (strain ATCC 24038 / CBS 436.72 / UBC 951)</name>
    <dbReference type="NCBI Taxonomy" id="1037660"/>
    <lineage>
        <taxon>Eukaryota</taxon>
        <taxon>Fungi</taxon>
        <taxon>Dikarya</taxon>
        <taxon>Basidiomycota</taxon>
        <taxon>Ustilaginomycotina</taxon>
        <taxon>Exobasidiomycetes</taxon>
        <taxon>Georgefischeriales</taxon>
        <taxon>Tilletiariaceae</taxon>
        <taxon>Tilletiaria</taxon>
    </lineage>
</organism>
<feature type="domain" description="EH" evidence="3">
    <location>
        <begin position="149"/>
        <end position="239"/>
    </location>
</feature>
<feature type="region of interest" description="Disordered" evidence="1">
    <location>
        <begin position="237"/>
        <end position="317"/>
    </location>
</feature>
<dbReference type="PROSITE" id="PS50031">
    <property type="entry name" value="EH"/>
    <property type="match status" value="3"/>
</dbReference>
<feature type="region of interest" description="Disordered" evidence="1">
    <location>
        <begin position="486"/>
        <end position="544"/>
    </location>
</feature>
<feature type="compositionally biased region" description="Polar residues" evidence="1">
    <location>
        <begin position="1142"/>
        <end position="1153"/>
    </location>
</feature>
<feature type="compositionally biased region" description="Low complexity" evidence="1">
    <location>
        <begin position="1056"/>
        <end position="1066"/>
    </location>
</feature>
<dbReference type="GeneID" id="25266705"/>
<accession>A0A066VJ10</accession>
<dbReference type="SUPFAM" id="SSF46934">
    <property type="entry name" value="UBA-like"/>
    <property type="match status" value="1"/>
</dbReference>
<name>A0A066VJ10_TILAU</name>
<keyword evidence="6" id="KW-1185">Reference proteome</keyword>
<dbReference type="PROSITE" id="PS50222">
    <property type="entry name" value="EF_HAND_2"/>
    <property type="match status" value="1"/>
</dbReference>
<feature type="compositionally biased region" description="Basic and acidic residues" evidence="1">
    <location>
        <begin position="1129"/>
        <end position="1138"/>
    </location>
</feature>
<dbReference type="Pfam" id="PF00627">
    <property type="entry name" value="UBA"/>
    <property type="match status" value="1"/>
</dbReference>
<dbReference type="InterPro" id="IPR015940">
    <property type="entry name" value="UBA"/>
</dbReference>
<reference evidence="5 6" key="1">
    <citation type="submission" date="2014-05" db="EMBL/GenBank/DDBJ databases">
        <title>Draft genome sequence of a rare smut relative, Tilletiaria anomala UBC 951.</title>
        <authorList>
            <consortium name="DOE Joint Genome Institute"/>
            <person name="Toome M."/>
            <person name="Kuo A."/>
            <person name="Henrissat B."/>
            <person name="Lipzen A."/>
            <person name="Tritt A."/>
            <person name="Yoshinaga Y."/>
            <person name="Zane M."/>
            <person name="Barry K."/>
            <person name="Grigoriev I.V."/>
            <person name="Spatafora J.W."/>
            <person name="Aimea M.C."/>
        </authorList>
    </citation>
    <scope>NUCLEOTIDE SEQUENCE [LARGE SCALE GENOMIC DNA]</scope>
    <source>
        <strain evidence="5 6">UBC 951</strain>
    </source>
</reference>
<sequence>MDCRAHIPSIFPHCVCRRVRVELALSPAERTAFAYIWTLADPQQTGIVTGDAAVQFFSASKLSASVLGEIWSLADSANNGFLTAGGFSIALRLIGHAQRGEVVTETLIQRSGPPPTFDGITLPQPSGSGSVPTRTGTGFPVAVEIKAEDRARYTRIFASAGPQNGVLDGEKAKEIFVKSKLSFDKLGAIWSLADTRSRGALDLTDFIIGMYFIQNTMNGTLNSIPAALPAGLYEQASGGAPSPAPGFTQFPPTSPVAAQHTGGSQGPISRQVTGIPRQMTGSHYPQAGQRTGQIGSPVPSFRGAVPGLPPSSSSMTTSFIQPQLTGAAALQRPAPPPASYFSSGAQWDVTPDEKVSSDRFFDGLDTARKGELHGQIVVPFFMQSKLNETVLAHIWDMSDITQSGSLSKDEFAVAMHLINKQLAGNDLPPTLPRSLVPLSLRNQQLPQAVDPTQSGTQKDLFSIMDDDADVLALPVSAASAFVTPTPSAPLAASRGAPAPFSSSSAPAPAPVPAPATPRVAQSTAASAAPSGFDDDFFNSSPTVSSPERIGGAVVLAHTAAADTSETSRRLQTAEQELERFNTQRSALETTAAQNATSTAEIEARLTSVKATLETEQKLVQGLEEKTKAQRAELKKLREDLIHEESSLSALKAERDELEQALMRDREDVRDAKKKMAEVQAHTAQLKAELEKVRKDARQQKGMNAIAKKQLTTAETERQKTSAELEGANAGEPEEASATAAVPRGAGMAQSREGTLSPMDSVKSTNPFDRSNTASADAPVEHGGFVRTATDITTGNALGGVAAASGAEHDRHDGNPVDSSALPTMTTAAAAAAASNDPFGVPDAEAAGDAHFGQTAFDDAFGDFDAPEHANAAAVDGHPPTSAPAASETTSAPVAAAAFDDDFGNSFDAARAPARAATPPNMTLEPEGQAQKFASSSIAFDHAFADFDNPQPATATAVPANAQPATDATVSNETGTEDCESHLSTSAALVGTGAVAAGGIAAGASAVSATHDDDQSSDEDEGPEDLDQPSTRPTGMDLSNAGDEAGHSREASAVQTPGASGSSSVGADDPDRTLDVGDMSKQKLTEADSSTSVFGPASGSPVPEASPFDASPSARSSVDLDSFEDAEGGDDARPRHEKFATAVQPTEEATTPGATSPAPVASGIPGGDATTSPAASVKARRAPPPAPQRAPTALSSIPGTATSSAFGDDAFADALTTPVNTTSQLPEISSAAPAVTKQPVQLALDEFESAFNDLGPAMPVSASGSAAQSSAAPASTGFDDAFDTDFFFVPSFRTVATPSAAPAAAPATNAPSNPPGDFPGASNSAVSEAFADFDSAFPSAPTVANASSGSLAPAFSFDDAFEPEGQQMGASTGAPAVPPRKADAPAARNSTHSSALPDDAGPVKQLTAMGFARHQVITALEKSNYRTDRALERLLAGK</sequence>
<dbReference type="Gene3D" id="1.10.8.10">
    <property type="entry name" value="DNA helicase RuvA subunit, C-terminal domain"/>
    <property type="match status" value="1"/>
</dbReference>
<dbReference type="SMART" id="SM00027">
    <property type="entry name" value="EH"/>
    <property type="match status" value="3"/>
</dbReference>
<dbReference type="InterPro" id="IPR000261">
    <property type="entry name" value="EH_dom"/>
</dbReference>
<feature type="compositionally biased region" description="Polar residues" evidence="1">
    <location>
        <begin position="962"/>
        <end position="973"/>
    </location>
</feature>
<evidence type="ECO:0008006" key="7">
    <source>
        <dbReference type="Google" id="ProtNLM"/>
    </source>
</evidence>
<gene>
    <name evidence="5" type="ORF">K437DRAFT_276213</name>
</gene>
<dbReference type="SMART" id="SM00165">
    <property type="entry name" value="UBA"/>
    <property type="match status" value="1"/>
</dbReference>
<evidence type="ECO:0000313" key="5">
    <source>
        <dbReference type="EMBL" id="KDN38714.1"/>
    </source>
</evidence>
<feature type="compositionally biased region" description="Basic and acidic residues" evidence="1">
    <location>
        <begin position="1068"/>
        <end position="1085"/>
    </location>
</feature>
<feature type="compositionally biased region" description="Polar residues" evidence="1">
    <location>
        <begin position="761"/>
        <end position="774"/>
    </location>
</feature>
<protein>
    <recommendedName>
        <fullName evidence="7">UBA domain-containing protein</fullName>
    </recommendedName>
</protein>
<feature type="domain" description="EF-hand" evidence="4">
    <location>
        <begin position="386"/>
        <end position="421"/>
    </location>
</feature>
<dbReference type="PROSITE" id="PS50030">
    <property type="entry name" value="UBA"/>
    <property type="match status" value="1"/>
</dbReference>